<dbReference type="Proteomes" id="UP001194469">
    <property type="component" value="Unassembled WGS sequence"/>
</dbReference>
<proteinExistence type="predicted"/>
<accession>A0ABS0J7W5</accession>
<reference evidence="2 3" key="1">
    <citation type="submission" date="2019-08" db="EMBL/GenBank/DDBJ databases">
        <authorList>
            <person name="Luo N."/>
        </authorList>
    </citation>
    <scope>NUCLEOTIDE SEQUENCE [LARGE SCALE GENOMIC DNA]</scope>
    <source>
        <strain evidence="2 3">NCIMB 9442</strain>
    </source>
</reference>
<comment type="caution">
    <text evidence="2">The sequence shown here is derived from an EMBL/GenBank/DDBJ whole genome shotgun (WGS) entry which is preliminary data.</text>
</comment>
<evidence type="ECO:0000313" key="2">
    <source>
        <dbReference type="EMBL" id="MBG3878550.1"/>
    </source>
</evidence>
<evidence type="ECO:0000256" key="1">
    <source>
        <dbReference type="SAM" id="MobiDB-lite"/>
    </source>
</evidence>
<feature type="compositionally biased region" description="Acidic residues" evidence="1">
    <location>
        <begin position="105"/>
        <end position="114"/>
    </location>
</feature>
<evidence type="ECO:0000313" key="3">
    <source>
        <dbReference type="Proteomes" id="UP001194469"/>
    </source>
</evidence>
<gene>
    <name evidence="2" type="ORF">FVW20_16435</name>
</gene>
<organism evidence="2 3">
    <name type="scientific">Nitratidesulfovibrio oxamicus</name>
    <dbReference type="NCBI Taxonomy" id="32016"/>
    <lineage>
        <taxon>Bacteria</taxon>
        <taxon>Pseudomonadati</taxon>
        <taxon>Thermodesulfobacteriota</taxon>
        <taxon>Desulfovibrionia</taxon>
        <taxon>Desulfovibrionales</taxon>
        <taxon>Desulfovibrionaceae</taxon>
        <taxon>Nitratidesulfovibrio</taxon>
    </lineage>
</organism>
<sequence>AVGLNTQRALVAAGVGAAIVPASARSEPRKGVVYRDVAAGRHVPGGAPGLPDIRLDLAWRAGRDDALLRGFLDIVGGFGGEDDGGASGNAILPSLNGNADHAGGEDAEGEDPAD</sequence>
<dbReference type="EMBL" id="VRYY01000631">
    <property type="protein sequence ID" value="MBG3878550.1"/>
    <property type="molecule type" value="Genomic_DNA"/>
</dbReference>
<name>A0ABS0J7W5_9BACT</name>
<protein>
    <submittedName>
        <fullName evidence="2">LysR family transcriptional regulator</fullName>
    </submittedName>
</protein>
<keyword evidence="3" id="KW-1185">Reference proteome</keyword>
<feature type="region of interest" description="Disordered" evidence="1">
    <location>
        <begin position="86"/>
        <end position="114"/>
    </location>
</feature>
<dbReference type="Gene3D" id="3.40.190.10">
    <property type="entry name" value="Periplasmic binding protein-like II"/>
    <property type="match status" value="2"/>
</dbReference>
<feature type="non-terminal residue" evidence="2">
    <location>
        <position position="1"/>
    </location>
</feature>